<dbReference type="Proteomes" id="UP001430953">
    <property type="component" value="Unassembled WGS sequence"/>
</dbReference>
<sequence>MRTTSVAILVASVTIRLNSRIYHSGESLFMNNCRNAGNLSLKEIQTTEANLSLIVRSFATHGE</sequence>
<dbReference type="AlphaFoldDB" id="A0AAW2G5R1"/>
<comment type="caution">
    <text evidence="1">The sequence shown here is derived from an EMBL/GenBank/DDBJ whole genome shotgun (WGS) entry which is preliminary data.</text>
</comment>
<dbReference type="EMBL" id="JADYXP020000006">
    <property type="protein sequence ID" value="KAL0122339.1"/>
    <property type="molecule type" value="Genomic_DNA"/>
</dbReference>
<evidence type="ECO:0000313" key="2">
    <source>
        <dbReference type="Proteomes" id="UP001430953"/>
    </source>
</evidence>
<proteinExistence type="predicted"/>
<evidence type="ECO:0000313" key="1">
    <source>
        <dbReference type="EMBL" id="KAL0122339.1"/>
    </source>
</evidence>
<organism evidence="1 2">
    <name type="scientific">Cardiocondyla obscurior</name>
    <dbReference type="NCBI Taxonomy" id="286306"/>
    <lineage>
        <taxon>Eukaryota</taxon>
        <taxon>Metazoa</taxon>
        <taxon>Ecdysozoa</taxon>
        <taxon>Arthropoda</taxon>
        <taxon>Hexapoda</taxon>
        <taxon>Insecta</taxon>
        <taxon>Pterygota</taxon>
        <taxon>Neoptera</taxon>
        <taxon>Endopterygota</taxon>
        <taxon>Hymenoptera</taxon>
        <taxon>Apocrita</taxon>
        <taxon>Aculeata</taxon>
        <taxon>Formicoidea</taxon>
        <taxon>Formicidae</taxon>
        <taxon>Myrmicinae</taxon>
        <taxon>Cardiocondyla</taxon>
    </lineage>
</organism>
<accession>A0AAW2G5R1</accession>
<gene>
    <name evidence="1" type="ORF">PUN28_007221</name>
</gene>
<reference evidence="1 2" key="1">
    <citation type="submission" date="2023-03" db="EMBL/GenBank/DDBJ databases">
        <title>High recombination rates correlate with genetic variation in Cardiocondyla obscurior ants.</title>
        <authorList>
            <person name="Errbii M."/>
        </authorList>
    </citation>
    <scope>NUCLEOTIDE SEQUENCE [LARGE SCALE GENOMIC DNA]</scope>
    <source>
        <strain evidence="1">Alpha-2009</strain>
        <tissue evidence="1">Whole body</tissue>
    </source>
</reference>
<name>A0AAW2G5R1_9HYME</name>
<protein>
    <submittedName>
        <fullName evidence="1">Uncharacterized protein</fullName>
    </submittedName>
</protein>
<keyword evidence="2" id="KW-1185">Reference proteome</keyword>